<organism evidence="1 2">
    <name type="scientific">Papilio xuthus</name>
    <name type="common">Asian swallowtail butterfly</name>
    <dbReference type="NCBI Taxonomy" id="66420"/>
    <lineage>
        <taxon>Eukaryota</taxon>
        <taxon>Metazoa</taxon>
        <taxon>Ecdysozoa</taxon>
        <taxon>Arthropoda</taxon>
        <taxon>Hexapoda</taxon>
        <taxon>Insecta</taxon>
        <taxon>Pterygota</taxon>
        <taxon>Neoptera</taxon>
        <taxon>Endopterygota</taxon>
        <taxon>Lepidoptera</taxon>
        <taxon>Glossata</taxon>
        <taxon>Ditrysia</taxon>
        <taxon>Papilionoidea</taxon>
        <taxon>Papilionidae</taxon>
        <taxon>Papilioninae</taxon>
        <taxon>Papilio</taxon>
    </lineage>
</organism>
<reference evidence="1 2" key="1">
    <citation type="journal article" date="2015" name="Nat. Commun.">
        <title>Outbred genome sequencing and CRISPR/Cas9 gene editing in butterflies.</title>
        <authorList>
            <person name="Li X."/>
            <person name="Fan D."/>
            <person name="Zhang W."/>
            <person name="Liu G."/>
            <person name="Zhang L."/>
            <person name="Zhao L."/>
            <person name="Fang X."/>
            <person name="Chen L."/>
            <person name="Dong Y."/>
            <person name="Chen Y."/>
            <person name="Ding Y."/>
            <person name="Zhao R."/>
            <person name="Feng M."/>
            <person name="Zhu Y."/>
            <person name="Feng Y."/>
            <person name="Jiang X."/>
            <person name="Zhu D."/>
            <person name="Xiang H."/>
            <person name="Feng X."/>
            <person name="Li S."/>
            <person name="Wang J."/>
            <person name="Zhang G."/>
            <person name="Kronforst M.R."/>
            <person name="Wang W."/>
        </authorList>
    </citation>
    <scope>NUCLEOTIDE SEQUENCE [LARGE SCALE GENOMIC DNA]</scope>
    <source>
        <strain evidence="1">Ya'a_city_454_Px</strain>
        <tissue evidence="1">Whole body</tissue>
    </source>
</reference>
<sequence length="74" mass="8876">MRLLERDPRVRLRSLRQLQQSAFYMSYNFEHVKAKKVSPRSILEKHFPLDKNLEDGIINSTHHFPSFDQYNMAV</sequence>
<gene>
    <name evidence="1" type="ORF">RR46_11348</name>
</gene>
<dbReference type="EMBL" id="KQ459595">
    <property type="protein sequence ID" value="KPI95635.1"/>
    <property type="molecule type" value="Genomic_DNA"/>
</dbReference>
<dbReference type="AlphaFoldDB" id="A0A194PWX2"/>
<name>A0A194PWX2_PAPXU</name>
<protein>
    <submittedName>
        <fullName evidence="1">Uncharacterized protein</fullName>
    </submittedName>
</protein>
<evidence type="ECO:0000313" key="2">
    <source>
        <dbReference type="Proteomes" id="UP000053268"/>
    </source>
</evidence>
<accession>A0A194PWX2</accession>
<dbReference type="Proteomes" id="UP000053268">
    <property type="component" value="Unassembled WGS sequence"/>
</dbReference>
<dbReference type="STRING" id="66420.A0A194PWX2"/>
<proteinExistence type="predicted"/>
<evidence type="ECO:0000313" key="1">
    <source>
        <dbReference type="EMBL" id="KPI95635.1"/>
    </source>
</evidence>
<keyword evidence="2" id="KW-1185">Reference proteome</keyword>